<dbReference type="Gene3D" id="3.40.50.720">
    <property type="entry name" value="NAD(P)-binding Rossmann-like Domain"/>
    <property type="match status" value="1"/>
</dbReference>
<dbReference type="Proteomes" id="UP001598019">
    <property type="component" value="Unassembled WGS sequence"/>
</dbReference>
<evidence type="ECO:0000256" key="1">
    <source>
        <dbReference type="ARBA" id="ARBA00007637"/>
    </source>
</evidence>
<dbReference type="SUPFAM" id="SSF51735">
    <property type="entry name" value="NAD(P)-binding Rossmann-fold domains"/>
    <property type="match status" value="1"/>
</dbReference>
<dbReference type="InterPro" id="IPR001509">
    <property type="entry name" value="Epimerase_deHydtase"/>
</dbReference>
<dbReference type="Pfam" id="PF01370">
    <property type="entry name" value="Epimerase"/>
    <property type="match status" value="1"/>
</dbReference>
<organism evidence="3 4">
    <name type="scientific">Aquirufa esocilacus</name>
    <dbReference type="NCBI Taxonomy" id="3096513"/>
    <lineage>
        <taxon>Bacteria</taxon>
        <taxon>Pseudomonadati</taxon>
        <taxon>Bacteroidota</taxon>
        <taxon>Cytophagia</taxon>
        <taxon>Cytophagales</taxon>
        <taxon>Flectobacillaceae</taxon>
        <taxon>Aquirufa</taxon>
    </lineage>
</organism>
<proteinExistence type="inferred from homology"/>
<dbReference type="InterPro" id="IPR036291">
    <property type="entry name" value="NAD(P)-bd_dom_sf"/>
</dbReference>
<comment type="similarity">
    <text evidence="1">Belongs to the NAD(P)-dependent epimerase/dehydratase family.</text>
</comment>
<reference evidence="3 4" key="1">
    <citation type="submission" date="2024-03" db="EMBL/GenBank/DDBJ databases">
        <title>Aquirufa genome sequencing.</title>
        <authorList>
            <person name="Pitt A."/>
            <person name="Hahn M.W."/>
        </authorList>
    </citation>
    <scope>NUCLEOTIDE SEQUENCE [LARGE SCALE GENOMIC DNA]</scope>
    <source>
        <strain evidence="3 4">HETE-83D</strain>
    </source>
</reference>
<dbReference type="PANTHER" id="PTHR43000">
    <property type="entry name" value="DTDP-D-GLUCOSE 4,6-DEHYDRATASE-RELATED"/>
    <property type="match status" value="1"/>
</dbReference>
<keyword evidence="4" id="KW-1185">Reference proteome</keyword>
<accession>A0ABW6DIX1</accession>
<dbReference type="RefSeq" id="WP_377981006.1">
    <property type="nucleotide sequence ID" value="NZ_JBBKXX010000002.1"/>
</dbReference>
<dbReference type="Gene3D" id="3.90.25.10">
    <property type="entry name" value="UDP-galactose 4-epimerase, domain 1"/>
    <property type="match status" value="2"/>
</dbReference>
<evidence type="ECO:0000313" key="3">
    <source>
        <dbReference type="EMBL" id="MFD3408628.1"/>
    </source>
</evidence>
<comment type="caution">
    <text evidence="3">The sequence shown here is derived from an EMBL/GenBank/DDBJ whole genome shotgun (WGS) entry which is preliminary data.</text>
</comment>
<feature type="domain" description="NAD-dependent epimerase/dehydratase" evidence="2">
    <location>
        <begin position="4"/>
        <end position="242"/>
    </location>
</feature>
<evidence type="ECO:0000313" key="4">
    <source>
        <dbReference type="Proteomes" id="UP001598019"/>
    </source>
</evidence>
<name>A0ABW6DIX1_9BACT</name>
<sequence>MKYILITGGAGFIATHLIEVLIENSGNFIVAVDNLSMCDDKNISKFYNKANFAFHKVELTNQHDLALIFKQYDFSLVYHLAANSDISRSFTNPSIDYNNTFNTTWNVLEQLRINHIKQFIFASTSAIFGEVGENIIDESFGPILPISHYGAGKLASEAFISSFAYNYDIESLIVRFPNVIGEYSTHGVIYDFINKLKVNHTELVVLGDGRQEKSYLYVKDLIRAIQCAWDAKVDKVDIFNIGGIDTINVSEIARIVVENIGLGSKISYTGGDRGWKGDVPKFSYDINKILSTKWIPKFNSKEAVELTVKSLIKEIW</sequence>
<evidence type="ECO:0000259" key="2">
    <source>
        <dbReference type="Pfam" id="PF01370"/>
    </source>
</evidence>
<dbReference type="EMBL" id="JBBKXX010000002">
    <property type="protein sequence ID" value="MFD3408628.1"/>
    <property type="molecule type" value="Genomic_DNA"/>
</dbReference>
<protein>
    <submittedName>
        <fullName evidence="3">NAD-dependent epimerase/dehydratase family protein</fullName>
    </submittedName>
</protein>
<gene>
    <name evidence="3" type="ORF">SKC37_08160</name>
</gene>